<name>A0A6N7KRV3_9ACTN</name>
<comment type="caution">
    <text evidence="1">The sequence shown here is derived from an EMBL/GenBank/DDBJ whole genome shotgun (WGS) entry which is preliminary data.</text>
</comment>
<dbReference type="InterPro" id="IPR036689">
    <property type="entry name" value="ESAT-6-like_sf"/>
</dbReference>
<accession>A0A6N7KRV3</accession>
<evidence type="ECO:0000313" key="2">
    <source>
        <dbReference type="Proteomes" id="UP000450000"/>
    </source>
</evidence>
<organism evidence="1 2">
    <name type="scientific">Streptomyces kaniharaensis</name>
    <dbReference type="NCBI Taxonomy" id="212423"/>
    <lineage>
        <taxon>Bacteria</taxon>
        <taxon>Bacillati</taxon>
        <taxon>Actinomycetota</taxon>
        <taxon>Actinomycetes</taxon>
        <taxon>Kitasatosporales</taxon>
        <taxon>Streptomycetaceae</taxon>
        <taxon>Streptomyces</taxon>
    </lineage>
</organism>
<reference evidence="1 2" key="1">
    <citation type="submission" date="2019-09" db="EMBL/GenBank/DDBJ databases">
        <title>Genome Sequences of Streptomyces kaniharaensis ATCC 21070.</title>
        <authorList>
            <person name="Zhu W."/>
            <person name="De Crecy-Lagard V."/>
            <person name="Richards N.G."/>
        </authorList>
    </citation>
    <scope>NUCLEOTIDE SEQUENCE [LARGE SCALE GENOMIC DNA]</scope>
    <source>
        <strain evidence="1 2">SF-557</strain>
    </source>
</reference>
<gene>
    <name evidence="1" type="ORF">F7Q99_13780</name>
</gene>
<dbReference type="Proteomes" id="UP000450000">
    <property type="component" value="Unassembled WGS sequence"/>
</dbReference>
<evidence type="ECO:0000313" key="1">
    <source>
        <dbReference type="EMBL" id="MQS13319.1"/>
    </source>
</evidence>
<dbReference type="EMBL" id="WBOF01000001">
    <property type="protein sequence ID" value="MQS13319.1"/>
    <property type="molecule type" value="Genomic_DNA"/>
</dbReference>
<sequence>MPENPARDGLLPATGTLAVSPADLFAHAGTVDELHAGFTAADGTAREHTTAARAALDGWRTGPELRTRAARWEDQVAALGGILHELAHRLRTTGARYAATESALTGEE</sequence>
<keyword evidence="2" id="KW-1185">Reference proteome</keyword>
<proteinExistence type="predicted"/>
<dbReference type="OrthoDB" id="4351049at2"/>
<dbReference type="SUPFAM" id="SSF140453">
    <property type="entry name" value="EsxAB dimer-like"/>
    <property type="match status" value="1"/>
</dbReference>
<protein>
    <submittedName>
        <fullName evidence="1">Uncharacterized protein</fullName>
    </submittedName>
</protein>
<dbReference type="AlphaFoldDB" id="A0A6N7KRV3"/>
<dbReference type="RefSeq" id="WP_153461544.1">
    <property type="nucleotide sequence ID" value="NZ_WBOF01000001.1"/>
</dbReference>